<dbReference type="InterPro" id="IPR016181">
    <property type="entry name" value="Acyl_CoA_acyltransferase"/>
</dbReference>
<dbReference type="OrthoDB" id="4966223at2"/>
<dbReference type="SUPFAM" id="SSF55729">
    <property type="entry name" value="Acyl-CoA N-acyltransferases (Nat)"/>
    <property type="match status" value="1"/>
</dbReference>
<reference evidence="2 3" key="1">
    <citation type="submission" date="2019-07" db="EMBL/GenBank/DDBJ databases">
        <title>Full genome sequence of Sphingomonas sp. 4R-6-7(HKS19).</title>
        <authorList>
            <person name="Im W.-T."/>
        </authorList>
    </citation>
    <scope>NUCLEOTIDE SEQUENCE [LARGE SCALE GENOMIC DNA]</scope>
    <source>
        <strain evidence="2 3">HKS19</strain>
    </source>
</reference>
<organism evidence="2 3">
    <name type="scientific">Sphingomonas panacisoli</name>
    <dbReference type="NCBI Taxonomy" id="1813879"/>
    <lineage>
        <taxon>Bacteria</taxon>
        <taxon>Pseudomonadati</taxon>
        <taxon>Pseudomonadota</taxon>
        <taxon>Alphaproteobacteria</taxon>
        <taxon>Sphingomonadales</taxon>
        <taxon>Sphingomonadaceae</taxon>
        <taxon>Sphingomonas</taxon>
    </lineage>
</organism>
<accession>A0A5B8LFP1</accession>
<dbReference type="KEGG" id="spai:FPZ24_03635"/>
<dbReference type="PROSITE" id="PS51186">
    <property type="entry name" value="GNAT"/>
    <property type="match status" value="1"/>
</dbReference>
<evidence type="ECO:0000313" key="2">
    <source>
        <dbReference type="EMBL" id="QDZ06679.1"/>
    </source>
</evidence>
<dbReference type="RefSeq" id="WP_146569763.1">
    <property type="nucleotide sequence ID" value="NZ_CP042306.1"/>
</dbReference>
<dbReference type="Gene3D" id="3.40.630.30">
    <property type="match status" value="1"/>
</dbReference>
<feature type="domain" description="N-acetyltransferase" evidence="1">
    <location>
        <begin position="83"/>
        <end position="213"/>
    </location>
</feature>
<evidence type="ECO:0000313" key="3">
    <source>
        <dbReference type="Proteomes" id="UP000315673"/>
    </source>
</evidence>
<protein>
    <submittedName>
        <fullName evidence="2">GNAT family N-acetyltransferase</fullName>
    </submittedName>
</protein>
<dbReference type="CDD" id="cd04301">
    <property type="entry name" value="NAT_SF"/>
    <property type="match status" value="1"/>
</dbReference>
<dbReference type="EMBL" id="CP042306">
    <property type="protein sequence ID" value="QDZ06679.1"/>
    <property type="molecule type" value="Genomic_DNA"/>
</dbReference>
<dbReference type="InterPro" id="IPR000182">
    <property type="entry name" value="GNAT_dom"/>
</dbReference>
<proteinExistence type="predicted"/>
<sequence length="213" mass="23217">MEADPALITRWAEAWAISRDATRPVPRDGGLYIHVGRPEQIGRYIFASLDRDPIRTLAATIDRPLLYLKVCAPADVVRLLLPPNWDIATPGYMMTAPVAAMLDRLPVLPDGFVAYMTRDSAVTFVTIADPGGEEAARGRIIAMDDLVVFDRIRTADAHQRKGLGTAIMRTLAAEADTLGIRDAMLCATPPGRALYESIGWSLHSDYTTASLAP</sequence>
<dbReference type="Pfam" id="PF13508">
    <property type="entry name" value="Acetyltransf_7"/>
    <property type="match status" value="1"/>
</dbReference>
<keyword evidence="2" id="KW-0808">Transferase</keyword>
<evidence type="ECO:0000259" key="1">
    <source>
        <dbReference type="PROSITE" id="PS51186"/>
    </source>
</evidence>
<dbReference type="AlphaFoldDB" id="A0A5B8LFP1"/>
<dbReference type="GO" id="GO:0016747">
    <property type="term" value="F:acyltransferase activity, transferring groups other than amino-acyl groups"/>
    <property type="evidence" value="ECO:0007669"/>
    <property type="project" value="InterPro"/>
</dbReference>
<name>A0A5B8LFP1_9SPHN</name>
<gene>
    <name evidence="2" type="ORF">FPZ24_03635</name>
</gene>
<keyword evidence="3" id="KW-1185">Reference proteome</keyword>
<dbReference type="Proteomes" id="UP000315673">
    <property type="component" value="Chromosome"/>
</dbReference>